<dbReference type="AlphaFoldDB" id="A0A2V5HHM8"/>
<gene>
    <name evidence="1" type="ORF">BO99DRAFT_156358</name>
</gene>
<evidence type="ECO:0000313" key="2">
    <source>
        <dbReference type="Proteomes" id="UP000249829"/>
    </source>
</evidence>
<keyword evidence="2" id="KW-1185">Reference proteome</keyword>
<dbReference type="Proteomes" id="UP000249829">
    <property type="component" value="Unassembled WGS sequence"/>
</dbReference>
<reference evidence="1 2" key="1">
    <citation type="submission" date="2018-02" db="EMBL/GenBank/DDBJ databases">
        <title>The genomes of Aspergillus section Nigri reveals drivers in fungal speciation.</title>
        <authorList>
            <consortium name="DOE Joint Genome Institute"/>
            <person name="Vesth T.C."/>
            <person name="Nybo J."/>
            <person name="Theobald S."/>
            <person name="Brandl J."/>
            <person name="Frisvad J.C."/>
            <person name="Nielsen K.F."/>
            <person name="Lyhne E.K."/>
            <person name="Kogle M.E."/>
            <person name="Kuo A."/>
            <person name="Riley R."/>
            <person name="Clum A."/>
            <person name="Nolan M."/>
            <person name="Lipzen A."/>
            <person name="Salamov A."/>
            <person name="Henrissat B."/>
            <person name="Wiebenga A."/>
            <person name="De vries R.P."/>
            <person name="Grigoriev I.V."/>
            <person name="Mortensen U.H."/>
            <person name="Andersen M.R."/>
            <person name="Baker S.E."/>
        </authorList>
    </citation>
    <scope>NUCLEOTIDE SEQUENCE [LARGE SCALE GENOMIC DNA]</scope>
    <source>
        <strain evidence="1 2">CBS 115571</strain>
    </source>
</reference>
<organism evidence="1 2">
    <name type="scientific">Aspergillus violaceofuscus (strain CBS 115571)</name>
    <dbReference type="NCBI Taxonomy" id="1450538"/>
    <lineage>
        <taxon>Eukaryota</taxon>
        <taxon>Fungi</taxon>
        <taxon>Dikarya</taxon>
        <taxon>Ascomycota</taxon>
        <taxon>Pezizomycotina</taxon>
        <taxon>Eurotiomycetes</taxon>
        <taxon>Eurotiomycetidae</taxon>
        <taxon>Eurotiales</taxon>
        <taxon>Aspergillaceae</taxon>
        <taxon>Aspergillus</taxon>
    </lineage>
</organism>
<protein>
    <submittedName>
        <fullName evidence="1">Uncharacterized protein</fullName>
    </submittedName>
</protein>
<accession>A0A2V5HHM8</accession>
<name>A0A2V5HHM8_ASPV1</name>
<dbReference type="EMBL" id="KZ825104">
    <property type="protein sequence ID" value="PYI23905.1"/>
    <property type="molecule type" value="Genomic_DNA"/>
</dbReference>
<proteinExistence type="predicted"/>
<evidence type="ECO:0000313" key="1">
    <source>
        <dbReference type="EMBL" id="PYI23905.1"/>
    </source>
</evidence>
<sequence length="101" mass="11150">MVNALQPCGGNVPAKHPSAIVVLCMRYLGVVDTCRVLYNGQATLLTRTSGVDCYPALAPRQPDTKYSLEAVLYLYVFLSPPRQCARLHERNESLISIGREV</sequence>